<comment type="caution">
    <text evidence="1">The sequence shown here is derived from an EMBL/GenBank/DDBJ whole genome shotgun (WGS) entry which is preliminary data.</text>
</comment>
<proteinExistence type="predicted"/>
<dbReference type="RefSeq" id="WP_208174808.1">
    <property type="nucleotide sequence ID" value="NZ_JAGETZ010000003.1"/>
</dbReference>
<protein>
    <submittedName>
        <fullName evidence="1">Uncharacterized protein</fullName>
    </submittedName>
</protein>
<sequence>MSTFAPVYAILADRIADQIPDLGWVDLDQGQLDPDALEQEYPLPFDAGVVLIDFDEVDWHDIGQGIQRGDAQVRVTLAIRVVADSYQRSSQRGAALAKLELLGDVHAALHHFDGAGAFGKLVRTYSRKEVSQLPGVWVYSMGYKVLLTDSGGYDGATETVSGLEQAGRPAFVLP</sequence>
<keyword evidence="2" id="KW-1185">Reference proteome</keyword>
<organism evidence="1 2">
    <name type="scientific">Hymenobacter negativus</name>
    <dbReference type="NCBI Taxonomy" id="2795026"/>
    <lineage>
        <taxon>Bacteria</taxon>
        <taxon>Pseudomonadati</taxon>
        <taxon>Bacteroidota</taxon>
        <taxon>Cytophagia</taxon>
        <taxon>Cytophagales</taxon>
        <taxon>Hymenobacteraceae</taxon>
        <taxon>Hymenobacter</taxon>
    </lineage>
</organism>
<dbReference type="Proteomes" id="UP000664369">
    <property type="component" value="Unassembled WGS sequence"/>
</dbReference>
<evidence type="ECO:0000313" key="2">
    <source>
        <dbReference type="Proteomes" id="UP000664369"/>
    </source>
</evidence>
<dbReference type="EMBL" id="JAGETZ010000003">
    <property type="protein sequence ID" value="MBO2009189.1"/>
    <property type="molecule type" value="Genomic_DNA"/>
</dbReference>
<accession>A0ABS3QEE4</accession>
<reference evidence="1 2" key="1">
    <citation type="submission" date="2021-03" db="EMBL/GenBank/DDBJ databases">
        <authorList>
            <person name="Kim M.K."/>
        </authorList>
    </citation>
    <scope>NUCLEOTIDE SEQUENCE [LARGE SCALE GENOMIC DNA]</scope>
    <source>
        <strain evidence="1 2">BT442</strain>
    </source>
</reference>
<name>A0ABS3QEE4_9BACT</name>
<evidence type="ECO:0000313" key="1">
    <source>
        <dbReference type="EMBL" id="MBO2009189.1"/>
    </source>
</evidence>
<gene>
    <name evidence="1" type="ORF">J4E00_09000</name>
</gene>